<feature type="non-terminal residue" evidence="1">
    <location>
        <position position="329"/>
    </location>
</feature>
<proteinExistence type="predicted"/>
<protein>
    <submittedName>
        <fullName evidence="1">13663_t:CDS:1</fullName>
    </submittedName>
</protein>
<evidence type="ECO:0000313" key="1">
    <source>
        <dbReference type="EMBL" id="CAG8677203.1"/>
    </source>
</evidence>
<name>A0ACA9NUY6_9GLOM</name>
<reference evidence="1" key="1">
    <citation type="submission" date="2021-06" db="EMBL/GenBank/DDBJ databases">
        <authorList>
            <person name="Kallberg Y."/>
            <person name="Tangrot J."/>
            <person name="Rosling A."/>
        </authorList>
    </citation>
    <scope>NUCLEOTIDE SEQUENCE</scope>
    <source>
        <strain evidence="1">CL356</strain>
    </source>
</reference>
<keyword evidence="2" id="KW-1185">Reference proteome</keyword>
<gene>
    <name evidence="1" type="ORF">ACOLOM_LOCUS9190</name>
</gene>
<dbReference type="Proteomes" id="UP000789525">
    <property type="component" value="Unassembled WGS sequence"/>
</dbReference>
<organism evidence="1 2">
    <name type="scientific">Acaulospora colombiana</name>
    <dbReference type="NCBI Taxonomy" id="27376"/>
    <lineage>
        <taxon>Eukaryota</taxon>
        <taxon>Fungi</taxon>
        <taxon>Fungi incertae sedis</taxon>
        <taxon>Mucoromycota</taxon>
        <taxon>Glomeromycotina</taxon>
        <taxon>Glomeromycetes</taxon>
        <taxon>Diversisporales</taxon>
        <taxon>Acaulosporaceae</taxon>
        <taxon>Acaulospora</taxon>
    </lineage>
</organism>
<sequence length="329" mass="35649">MSSSNLGSVSGAVRSVHVYINMSNYTFTLSNGTQAKTCKPAMGYAFAGGTTDGPGAFDFKQGTTSGNPFWDVVKGAVTPQPSAEQAACHAPKPILLNTGEATFPYDWQPKIVNVQMFRVGQLVMLLVPGEFTTMAGRRIREAIKAKLVAQNIIGNDATVVIAGPANTYGHYITTREEYGVQRYEGGSTIYGPNTLDAYIDIYSNLVTYLSDSSTTTPSPGTPPPDLTGNPLSLRTGVVMDNAPIGSKFGKVLAQPSGSYTKGSQASVRFQGATPRNNLRLEQTFLTVERKDGNNWVVYRTDSHPSTKYNWKRTNELLGYSEVTITWDIE</sequence>
<dbReference type="EMBL" id="CAJVPT010025905">
    <property type="protein sequence ID" value="CAG8677203.1"/>
    <property type="molecule type" value="Genomic_DNA"/>
</dbReference>
<comment type="caution">
    <text evidence="1">The sequence shown here is derived from an EMBL/GenBank/DDBJ whole genome shotgun (WGS) entry which is preliminary data.</text>
</comment>
<accession>A0ACA9NUY6</accession>
<evidence type="ECO:0000313" key="2">
    <source>
        <dbReference type="Proteomes" id="UP000789525"/>
    </source>
</evidence>